<reference evidence="1" key="2">
    <citation type="submission" date="2020-05" db="EMBL/GenBank/DDBJ databases">
        <authorList>
            <person name="Kim H.-S."/>
            <person name="Proctor R.H."/>
            <person name="Brown D.W."/>
        </authorList>
    </citation>
    <scope>NUCLEOTIDE SEQUENCE</scope>
    <source>
        <strain evidence="1">NRRL 20472</strain>
    </source>
</reference>
<name>A0A8H4X863_9HYPO</name>
<accession>A0A8H4X863</accession>
<reference evidence="1" key="1">
    <citation type="journal article" date="2020" name="BMC Genomics">
        <title>Correction to: Identification and distribution of gene clusters required for synthesis of sphingolipid metabolism inhibitors in diverse species of the filamentous fungus Fusarium.</title>
        <authorList>
            <person name="Kim H.S."/>
            <person name="Lohmar J.M."/>
            <person name="Busman M."/>
            <person name="Brown D.W."/>
            <person name="Naumann T.A."/>
            <person name="Divon H.H."/>
            <person name="Lysoe E."/>
            <person name="Uhlig S."/>
            <person name="Proctor R.H."/>
        </authorList>
    </citation>
    <scope>NUCLEOTIDE SEQUENCE</scope>
    <source>
        <strain evidence="1">NRRL 20472</strain>
    </source>
</reference>
<organism evidence="1 2">
    <name type="scientific">Fusarium sarcochroum</name>
    <dbReference type="NCBI Taxonomy" id="1208366"/>
    <lineage>
        <taxon>Eukaryota</taxon>
        <taxon>Fungi</taxon>
        <taxon>Dikarya</taxon>
        <taxon>Ascomycota</taxon>
        <taxon>Pezizomycotina</taxon>
        <taxon>Sordariomycetes</taxon>
        <taxon>Hypocreomycetidae</taxon>
        <taxon>Hypocreales</taxon>
        <taxon>Nectriaceae</taxon>
        <taxon>Fusarium</taxon>
        <taxon>Fusarium lateritium species complex</taxon>
    </lineage>
</organism>
<dbReference type="AlphaFoldDB" id="A0A8H4X863"/>
<evidence type="ECO:0000313" key="2">
    <source>
        <dbReference type="Proteomes" id="UP000622797"/>
    </source>
</evidence>
<dbReference type="Proteomes" id="UP000622797">
    <property type="component" value="Unassembled WGS sequence"/>
</dbReference>
<dbReference type="EMBL" id="JABEXW010000405">
    <property type="protein sequence ID" value="KAF4964516.1"/>
    <property type="molecule type" value="Genomic_DNA"/>
</dbReference>
<protein>
    <submittedName>
        <fullName evidence="1">Uncharacterized protein</fullName>
    </submittedName>
</protein>
<keyword evidence="2" id="KW-1185">Reference proteome</keyword>
<gene>
    <name evidence="1" type="ORF">FSARC_7581</name>
</gene>
<comment type="caution">
    <text evidence="1">The sequence shown here is derived from an EMBL/GenBank/DDBJ whole genome shotgun (WGS) entry which is preliminary data.</text>
</comment>
<proteinExistence type="predicted"/>
<sequence length="391" mass="43575">MNRPTVPSMLRSLRIFPSHQSLDFLCKALSPAFIWFERRPHQRPHSYARNAASSAYVKLVPAVSLPPRPPFLSLNLKAPVITLYLARAVIDSPCPSQAPVFDEFTTPRQSGRSLGKRLHQNAMVYQGARTGIQAAVDQVGLLRGAHEGPFNSGHRKAELQLRLIDFTGHPGNEVYRDLAVSPDEIAAIMIPRHSIFSMNPMPSNVIQTPMRFVIATVPSEAAPQKDPTFVPHHNRPSIVVELRDRYGLEVNKALISQHLEEVNIVIPRYSTLNYDILLRTTIAQSLGSTESSQLSQMFHCLGVMCRGLTTTPIDDDSKLKEICSLVVRNGAVEKLQGFIQSKPDDRWCLEFPLTTGHFDPPLGPKGCPHYPRCNIVKVVVRDGVKGLEFLM</sequence>
<evidence type="ECO:0000313" key="1">
    <source>
        <dbReference type="EMBL" id="KAF4964516.1"/>
    </source>
</evidence>